<dbReference type="GeneID" id="96904715"/>
<dbReference type="OrthoDB" id="4038005at2759"/>
<protein>
    <submittedName>
        <fullName evidence="1">Uncharacterized protein</fullName>
    </submittedName>
</protein>
<dbReference type="EMBL" id="HE576758">
    <property type="protein sequence ID" value="CCC71049.1"/>
    <property type="molecule type" value="Genomic_DNA"/>
</dbReference>
<sequence>MRRSSTMSKEFEFVKKVMECPYLSYQWNQNHVFSTYKDDVDLFEQCSIEEQFIEVDNDEYMEPTTDHLEECTLVEQETLYGGSSLSMNVFPQFILKMGPDKVFKEYVYYFHLIQDKFLNQSGLRLYINWKKLSESYVWFVFQRLKLIYKDNKSLEYLEKYFWEDQFLFQQSSDSSINMFQKSLASMGKRHLLKVSQNVIEKPQKLVFGIWLDSQNHVLLFANTAVNFSLKESLVKSVHGNTMSSRSDVVKKLLLFLNLAIVESLSRAKNFV</sequence>
<organism evidence="1 2">
    <name type="scientific">Naumovozyma castellii</name>
    <name type="common">Yeast</name>
    <name type="synonym">Saccharomyces castellii</name>
    <dbReference type="NCBI Taxonomy" id="27288"/>
    <lineage>
        <taxon>Eukaryota</taxon>
        <taxon>Fungi</taxon>
        <taxon>Dikarya</taxon>
        <taxon>Ascomycota</taxon>
        <taxon>Saccharomycotina</taxon>
        <taxon>Saccharomycetes</taxon>
        <taxon>Saccharomycetales</taxon>
        <taxon>Saccharomycetaceae</taxon>
        <taxon>Naumovozyma</taxon>
    </lineage>
</organism>
<gene>
    <name evidence="1" type="primary">NCAS0G01620</name>
    <name evidence="1" type="ordered locus">NCAS_0G01620</name>
</gene>
<evidence type="ECO:0000313" key="1">
    <source>
        <dbReference type="EMBL" id="CCC71049.1"/>
    </source>
</evidence>
<dbReference type="Proteomes" id="UP000001640">
    <property type="component" value="Chromosome 7"/>
</dbReference>
<dbReference type="KEGG" id="ncs:NCAS_0G01620"/>
<dbReference type="HOGENOM" id="CLU_861098_0_0_1"/>
<dbReference type="InParanoid" id="G0VI15"/>
<keyword evidence="2" id="KW-1185">Reference proteome</keyword>
<dbReference type="RefSeq" id="XP_003677402.1">
    <property type="nucleotide sequence ID" value="XM_003677354.1"/>
</dbReference>
<dbReference type="STRING" id="1064592.G0VI15"/>
<name>G0VI15_NAUCA</name>
<reference key="2">
    <citation type="submission" date="2011-08" db="EMBL/GenBank/DDBJ databases">
        <title>Genome sequence of Naumovozyma castellii.</title>
        <authorList>
            <person name="Gordon J.L."/>
            <person name="Armisen D."/>
            <person name="Proux-Wera E."/>
            <person name="OhEigeartaigh S.S."/>
            <person name="Byrne K.P."/>
            <person name="Wolfe K.H."/>
        </authorList>
    </citation>
    <scope>NUCLEOTIDE SEQUENCE</scope>
    <source>
        <strain>Type strain:CBS 4309</strain>
    </source>
</reference>
<dbReference type="AlphaFoldDB" id="G0VI15"/>
<accession>G0VI15</accession>
<evidence type="ECO:0000313" key="2">
    <source>
        <dbReference type="Proteomes" id="UP000001640"/>
    </source>
</evidence>
<proteinExistence type="predicted"/>
<reference evidence="1 2" key="1">
    <citation type="journal article" date="2011" name="Proc. Natl. Acad. Sci. U.S.A.">
        <title>Evolutionary erosion of yeast sex chromosomes by mating-type switching accidents.</title>
        <authorList>
            <person name="Gordon J.L."/>
            <person name="Armisen D."/>
            <person name="Proux-Wera E."/>
            <person name="Oheigeartaigh S.S."/>
            <person name="Byrne K.P."/>
            <person name="Wolfe K.H."/>
        </authorList>
    </citation>
    <scope>NUCLEOTIDE SEQUENCE [LARGE SCALE GENOMIC DNA]</scope>
    <source>
        <strain evidence="2">ATCC 76901 / BCRC 22586 / CBS 4309 / NBRC 1992 / NRRL Y-12630</strain>
    </source>
</reference>
<dbReference type="FunCoup" id="G0VI15">
    <property type="interactions" value="62"/>
</dbReference>